<dbReference type="RefSeq" id="WP_230738832.1">
    <property type="nucleotide sequence ID" value="NZ_JAJNDB010000007.1"/>
</dbReference>
<evidence type="ECO:0000256" key="1">
    <source>
        <dbReference type="SAM" id="Phobius"/>
    </source>
</evidence>
<feature type="transmembrane region" description="Helical" evidence="1">
    <location>
        <begin position="9"/>
        <end position="32"/>
    </location>
</feature>
<keyword evidence="3" id="KW-1185">Reference proteome</keyword>
<feature type="transmembrane region" description="Helical" evidence="1">
    <location>
        <begin position="38"/>
        <end position="59"/>
    </location>
</feature>
<dbReference type="PROSITE" id="PS51257">
    <property type="entry name" value="PROKAR_LIPOPROTEIN"/>
    <property type="match status" value="1"/>
</dbReference>
<sequence length="68" mass="7074">MADSRADGWALLGLGTTLAGCLIGPTLLGWLVDHLAGTFPIFLLIGLALGIAATARLAYTEMRKFLGS</sequence>
<dbReference type="InterPro" id="IPR032820">
    <property type="entry name" value="ATPase_put"/>
</dbReference>
<reference evidence="2 3" key="1">
    <citation type="submission" date="2021-11" db="EMBL/GenBank/DDBJ databases">
        <title>Draft genome sequence of Actinomycetospora sp. SF1 isolated from the rhizosphere soil.</title>
        <authorList>
            <person name="Duangmal K."/>
            <person name="Chantavorakit T."/>
        </authorList>
    </citation>
    <scope>NUCLEOTIDE SEQUENCE [LARGE SCALE GENOMIC DNA]</scope>
    <source>
        <strain evidence="2 3">TBRC 5722</strain>
    </source>
</reference>
<comment type="caution">
    <text evidence="2">The sequence shown here is derived from an EMBL/GenBank/DDBJ whole genome shotgun (WGS) entry which is preliminary data.</text>
</comment>
<dbReference type="EMBL" id="JAJNDB010000007">
    <property type="protein sequence ID" value="MCD2196938.1"/>
    <property type="molecule type" value="Genomic_DNA"/>
</dbReference>
<keyword evidence="1" id="KW-1133">Transmembrane helix</keyword>
<keyword evidence="1" id="KW-0472">Membrane</keyword>
<organism evidence="2 3">
    <name type="scientific">Actinomycetospora endophytica</name>
    <dbReference type="NCBI Taxonomy" id="2291215"/>
    <lineage>
        <taxon>Bacteria</taxon>
        <taxon>Bacillati</taxon>
        <taxon>Actinomycetota</taxon>
        <taxon>Actinomycetes</taxon>
        <taxon>Pseudonocardiales</taxon>
        <taxon>Pseudonocardiaceae</taxon>
        <taxon>Actinomycetospora</taxon>
    </lineage>
</organism>
<dbReference type="Proteomes" id="UP001199469">
    <property type="component" value="Unassembled WGS sequence"/>
</dbReference>
<protein>
    <submittedName>
        <fullName evidence="2">AtpZ/AtpI family protein</fullName>
    </submittedName>
</protein>
<accession>A0ABS8PFD3</accession>
<evidence type="ECO:0000313" key="3">
    <source>
        <dbReference type="Proteomes" id="UP001199469"/>
    </source>
</evidence>
<dbReference type="Pfam" id="PF09527">
    <property type="entry name" value="ATPase_gene1"/>
    <property type="match status" value="1"/>
</dbReference>
<proteinExistence type="predicted"/>
<name>A0ABS8PFD3_9PSEU</name>
<gene>
    <name evidence="2" type="ORF">LQ327_26560</name>
</gene>
<keyword evidence="1" id="KW-0812">Transmembrane</keyword>
<evidence type="ECO:0000313" key="2">
    <source>
        <dbReference type="EMBL" id="MCD2196938.1"/>
    </source>
</evidence>